<protein>
    <submittedName>
        <fullName evidence="2">Nif11 domain-containing protein</fullName>
    </submittedName>
</protein>
<dbReference type="WBParaSite" id="ES5_v2.g24650.t1">
    <property type="protein sequence ID" value="ES5_v2.g24650.t1"/>
    <property type="gene ID" value="ES5_v2.g24650"/>
</dbReference>
<accession>A0AC34G4R7</accession>
<name>A0AC34G4R7_9BILA</name>
<evidence type="ECO:0000313" key="2">
    <source>
        <dbReference type="WBParaSite" id="ES5_v2.g24650.t1"/>
    </source>
</evidence>
<proteinExistence type="predicted"/>
<reference evidence="2" key="1">
    <citation type="submission" date="2022-11" db="UniProtKB">
        <authorList>
            <consortium name="WormBaseParasite"/>
        </authorList>
    </citation>
    <scope>IDENTIFICATION</scope>
</reference>
<organism evidence="1 2">
    <name type="scientific">Panagrolaimus sp. ES5</name>
    <dbReference type="NCBI Taxonomy" id="591445"/>
    <lineage>
        <taxon>Eukaryota</taxon>
        <taxon>Metazoa</taxon>
        <taxon>Ecdysozoa</taxon>
        <taxon>Nematoda</taxon>
        <taxon>Chromadorea</taxon>
        <taxon>Rhabditida</taxon>
        <taxon>Tylenchina</taxon>
        <taxon>Panagrolaimomorpha</taxon>
        <taxon>Panagrolaimoidea</taxon>
        <taxon>Panagrolaimidae</taxon>
        <taxon>Panagrolaimus</taxon>
    </lineage>
</organism>
<sequence length="68" mass="7628">MDILSKLSLTFGIEDAIKEFKATDSDFQQQLKNSGIQYAGTFEEAKEAFDLPLGITEEQAHFLLSNRS</sequence>
<evidence type="ECO:0000313" key="1">
    <source>
        <dbReference type="Proteomes" id="UP000887579"/>
    </source>
</evidence>
<dbReference type="Proteomes" id="UP000887579">
    <property type="component" value="Unplaced"/>
</dbReference>